<dbReference type="Pfam" id="PF12730">
    <property type="entry name" value="ABC2_membrane_4"/>
    <property type="match status" value="1"/>
</dbReference>
<dbReference type="GO" id="GO:0005886">
    <property type="term" value="C:plasma membrane"/>
    <property type="evidence" value="ECO:0007669"/>
    <property type="project" value="UniProtKB-SubCell"/>
</dbReference>
<dbReference type="PANTHER" id="PTHR37305:SF1">
    <property type="entry name" value="MEMBRANE PROTEIN"/>
    <property type="match status" value="1"/>
</dbReference>
<keyword evidence="1" id="KW-0812">Transmembrane</keyword>
<dbReference type="Proteomes" id="UP000077701">
    <property type="component" value="Unassembled WGS sequence"/>
</dbReference>
<feature type="transmembrane region" description="Helical" evidence="1">
    <location>
        <begin position="157"/>
        <end position="176"/>
    </location>
</feature>
<organism evidence="2 3">
    <name type="scientific">Planomonospora sphaerica</name>
    <dbReference type="NCBI Taxonomy" id="161355"/>
    <lineage>
        <taxon>Bacteria</taxon>
        <taxon>Bacillati</taxon>
        <taxon>Actinomycetota</taxon>
        <taxon>Actinomycetes</taxon>
        <taxon>Streptosporangiales</taxon>
        <taxon>Streptosporangiaceae</taxon>
        <taxon>Planomonospora</taxon>
    </lineage>
</organism>
<dbReference type="OrthoDB" id="5146799at2"/>
<protein>
    <submittedName>
        <fullName evidence="2">Membrane protein</fullName>
    </submittedName>
</protein>
<dbReference type="GO" id="GO:0140359">
    <property type="term" value="F:ABC-type transporter activity"/>
    <property type="evidence" value="ECO:0007669"/>
    <property type="project" value="InterPro"/>
</dbReference>
<accession>A0A161LKH4</accession>
<gene>
    <name evidence="2" type="ORF">PS9374_02087</name>
</gene>
<dbReference type="STRING" id="161355.PS9374_02087"/>
<keyword evidence="1" id="KW-1133">Transmembrane helix</keyword>
<evidence type="ECO:0000256" key="1">
    <source>
        <dbReference type="SAM" id="Phobius"/>
    </source>
</evidence>
<reference evidence="3" key="2">
    <citation type="submission" date="2016-04" db="EMBL/GenBank/DDBJ databases">
        <title>Planomonospora sphaerica JCM9374 whole genome shotgun sequence.</title>
        <authorList>
            <person name="Suzuki T."/>
            <person name="Dohra H."/>
            <person name="Kodani S."/>
        </authorList>
    </citation>
    <scope>NUCLEOTIDE SEQUENCE [LARGE SCALE GENOMIC DNA]</scope>
    <source>
        <strain evidence="3">JCM 9374</strain>
    </source>
</reference>
<dbReference type="PANTHER" id="PTHR37305">
    <property type="entry name" value="INTEGRAL MEMBRANE PROTEIN-RELATED"/>
    <property type="match status" value="1"/>
</dbReference>
<sequence>MNGVIAEISYRALLGRRRVWLLVLLPAVLLALAVLLRVVDAGGERAAVMLLQTFAVGTMLPLLGLIAGTGVIAPEIDDGTVVHLLAKPISRPVIAQTKFLVAASVVAVFAAVPTFAAAYLLIGLESGVASGFALGALIGGVAYAAVFMLLGTVTRHAVTIGIAYAVIWEGVVGNFVPGARRFSIQQWAQTVADQVSSSAFLTTEITLGFAAAALLLVTAGAVVWAGQRLRSFSLTGDE</sequence>
<dbReference type="EMBL" id="BDCX01000004">
    <property type="protein sequence ID" value="GAT66437.1"/>
    <property type="molecule type" value="Genomic_DNA"/>
</dbReference>
<evidence type="ECO:0000313" key="3">
    <source>
        <dbReference type="Proteomes" id="UP000077701"/>
    </source>
</evidence>
<keyword evidence="1" id="KW-0472">Membrane</keyword>
<dbReference type="RefSeq" id="WP_068896569.1">
    <property type="nucleotide sequence ID" value="NZ_BDCX01000004.1"/>
</dbReference>
<proteinExistence type="predicted"/>
<keyword evidence="3" id="KW-1185">Reference proteome</keyword>
<feature type="transmembrane region" description="Helical" evidence="1">
    <location>
        <begin position="128"/>
        <end position="150"/>
    </location>
</feature>
<feature type="transmembrane region" description="Helical" evidence="1">
    <location>
        <begin position="205"/>
        <end position="225"/>
    </location>
</feature>
<evidence type="ECO:0000313" key="2">
    <source>
        <dbReference type="EMBL" id="GAT66437.1"/>
    </source>
</evidence>
<feature type="transmembrane region" description="Helical" evidence="1">
    <location>
        <begin position="45"/>
        <end position="66"/>
    </location>
</feature>
<feature type="transmembrane region" description="Helical" evidence="1">
    <location>
        <begin position="19"/>
        <end position="39"/>
    </location>
</feature>
<reference evidence="2 3" key="1">
    <citation type="journal article" date="2016" name="Genome Announc.">
        <title>Draft Genome Sequence of Planomonospora sphaerica JCM9374, a Rare Actinomycete.</title>
        <authorList>
            <person name="Dohra H."/>
            <person name="Suzuki T."/>
            <person name="Inoue Y."/>
            <person name="Kodani S."/>
        </authorList>
    </citation>
    <scope>NUCLEOTIDE SEQUENCE [LARGE SCALE GENOMIC DNA]</scope>
    <source>
        <strain evidence="2 3">JCM 9374</strain>
    </source>
</reference>
<name>A0A161LKH4_9ACTN</name>
<feature type="transmembrane region" description="Helical" evidence="1">
    <location>
        <begin position="99"/>
        <end position="122"/>
    </location>
</feature>
<comment type="caution">
    <text evidence="2">The sequence shown here is derived from an EMBL/GenBank/DDBJ whole genome shotgun (WGS) entry which is preliminary data.</text>
</comment>
<dbReference type="AlphaFoldDB" id="A0A161LKH4"/>